<name>A0A2W2F3U8_9ACTN</name>
<keyword evidence="2" id="KW-1185">Reference proteome</keyword>
<reference evidence="1 2" key="1">
    <citation type="submission" date="2018-01" db="EMBL/GenBank/DDBJ databases">
        <title>Draft genome sequence of Jishengella sp. NA12.</title>
        <authorList>
            <person name="Sahin N."/>
            <person name="Ay H."/>
            <person name="Saygin H."/>
        </authorList>
    </citation>
    <scope>NUCLEOTIDE SEQUENCE [LARGE SCALE GENOMIC DNA]</scope>
    <source>
        <strain evidence="1 2">NA12</strain>
    </source>
</reference>
<evidence type="ECO:0000313" key="2">
    <source>
        <dbReference type="Proteomes" id="UP000248924"/>
    </source>
</evidence>
<dbReference type="Proteomes" id="UP000248924">
    <property type="component" value="Unassembled WGS sequence"/>
</dbReference>
<protein>
    <recommendedName>
        <fullName evidence="3">Immunity protein 35 domain-containing protein</fullName>
    </recommendedName>
</protein>
<sequence length="96" mass="10622">MGREQARQLMTRLLGTDNPVAVFPFEFGWAAQETLSPQQRAQGRQLGQGVFIIDQTGVVTAHPSLPPPLIMKRYAAARREGRITGRQVWPAPDPAD</sequence>
<evidence type="ECO:0008006" key="3">
    <source>
        <dbReference type="Google" id="ProtNLM"/>
    </source>
</evidence>
<evidence type="ECO:0000313" key="1">
    <source>
        <dbReference type="EMBL" id="PZG20400.1"/>
    </source>
</evidence>
<comment type="caution">
    <text evidence="1">The sequence shown here is derived from an EMBL/GenBank/DDBJ whole genome shotgun (WGS) entry which is preliminary data.</text>
</comment>
<dbReference type="EMBL" id="POTY01000042">
    <property type="protein sequence ID" value="PZG20400.1"/>
    <property type="molecule type" value="Genomic_DNA"/>
</dbReference>
<dbReference type="AlphaFoldDB" id="A0A2W2F3U8"/>
<proteinExistence type="predicted"/>
<accession>A0A2W2F3U8</accession>
<gene>
    <name evidence="1" type="ORF">C1I95_09630</name>
</gene>
<organism evidence="1 2">
    <name type="scientific">Micromonospora craterilacus</name>
    <dbReference type="NCBI Taxonomy" id="1655439"/>
    <lineage>
        <taxon>Bacteria</taxon>
        <taxon>Bacillati</taxon>
        <taxon>Actinomycetota</taxon>
        <taxon>Actinomycetes</taxon>
        <taxon>Micromonosporales</taxon>
        <taxon>Micromonosporaceae</taxon>
        <taxon>Micromonospora</taxon>
    </lineage>
</organism>